<dbReference type="RefSeq" id="WP_095089452.1">
    <property type="nucleotide sequence ID" value="NZ_BMDM01000001.1"/>
</dbReference>
<dbReference type="InterPro" id="IPR023696">
    <property type="entry name" value="Ureohydrolase_dom_sf"/>
</dbReference>
<evidence type="ECO:0000256" key="1">
    <source>
        <dbReference type="ARBA" id="ARBA00022723"/>
    </source>
</evidence>
<dbReference type="PROSITE" id="PS51409">
    <property type="entry name" value="ARGINASE_2"/>
    <property type="match status" value="1"/>
</dbReference>
<dbReference type="CDD" id="cd09990">
    <property type="entry name" value="Agmatinase-like"/>
    <property type="match status" value="1"/>
</dbReference>
<dbReference type="GO" id="GO:0047971">
    <property type="term" value="F:guanidinobutyrase activity"/>
    <property type="evidence" value="ECO:0007669"/>
    <property type="project" value="UniProtKB-EC"/>
</dbReference>
<dbReference type="Gene3D" id="3.40.800.10">
    <property type="entry name" value="Ureohydrolase domain"/>
    <property type="match status" value="1"/>
</dbReference>
<dbReference type="GO" id="GO:0046872">
    <property type="term" value="F:metal ion binding"/>
    <property type="evidence" value="ECO:0007669"/>
    <property type="project" value="UniProtKB-KW"/>
</dbReference>
<comment type="similarity">
    <text evidence="4">Belongs to the arginase family.</text>
</comment>
<evidence type="ECO:0000256" key="2">
    <source>
        <dbReference type="ARBA" id="ARBA00022801"/>
    </source>
</evidence>
<proteinExistence type="inferred from homology"/>
<dbReference type="OrthoDB" id="9788689at2"/>
<keyword evidence="2 5" id="KW-0378">Hydrolase</keyword>
<sequence length="313" mass="34877">MTERIYGNTPCFLGAKNLSKTNEYDTDVLVYGVPFEGPCTWGDYTGCELGPKQIRLSSARYSGYLPELDHIDVFEHLTLGDVGDVSTVPHNVDETVQNIENFAQSLWHTNKFLVGLGGDHGITYPILKGLTNTGKRVGIIHLDAHYDNMPHYENEQFARNTPFMRLYETEGIRNESLIHTGIHGPRNQPETGKYAQENGAVTITINDIRECNDLKAFAKDIYQQASKEVDVVYLTICSDVLDFAFNPGGPVDGNGLTSYELLTMIHEFGKLGLIGMDFVEVYPMQDANQNSSHFVSTAVLYVLAGHIQYLNKG</sequence>
<feature type="binding site" evidence="3">
    <location>
        <position position="145"/>
    </location>
    <ligand>
        <name>Mn(2+)</name>
        <dbReference type="ChEBI" id="CHEBI:29035"/>
        <label>1</label>
    </ligand>
</feature>
<dbReference type="AlphaFoldDB" id="A0A240A434"/>
<evidence type="ECO:0000256" key="3">
    <source>
        <dbReference type="PIRSR" id="PIRSR036979-1"/>
    </source>
</evidence>
<reference evidence="5 6" key="1">
    <citation type="submission" date="2017-06" db="EMBL/GenBank/DDBJ databases">
        <authorList>
            <consortium name="Pathogen Informatics"/>
        </authorList>
    </citation>
    <scope>NUCLEOTIDE SEQUENCE [LARGE SCALE GENOMIC DNA]</scope>
    <source>
        <strain evidence="5 6">NCTC13839</strain>
    </source>
</reference>
<name>A0A240A434_9STAP</name>
<feature type="binding site" evidence="3">
    <location>
        <position position="239"/>
    </location>
    <ligand>
        <name>Mn(2+)</name>
        <dbReference type="ChEBI" id="CHEBI:29035"/>
        <label>1</label>
    </ligand>
</feature>
<dbReference type="PANTHER" id="PTHR11358:SF26">
    <property type="entry name" value="GUANIDINO ACID HYDROLASE, MITOCHONDRIAL"/>
    <property type="match status" value="1"/>
</dbReference>
<organism evidence="5 6">
    <name type="scientific">Mammaliicoccus stepanovicii</name>
    <dbReference type="NCBI Taxonomy" id="643214"/>
    <lineage>
        <taxon>Bacteria</taxon>
        <taxon>Bacillati</taxon>
        <taxon>Bacillota</taxon>
        <taxon>Bacilli</taxon>
        <taxon>Bacillales</taxon>
        <taxon>Staphylococcaceae</taxon>
        <taxon>Mammaliicoccus</taxon>
    </lineage>
</organism>
<evidence type="ECO:0000313" key="5">
    <source>
        <dbReference type="EMBL" id="SNV77713.1"/>
    </source>
</evidence>
<dbReference type="SUPFAM" id="SSF52768">
    <property type="entry name" value="Arginase/deacetylase"/>
    <property type="match status" value="1"/>
</dbReference>
<protein>
    <submittedName>
        <fullName evidence="5">Agmatinase</fullName>
        <ecNumber evidence="5">3.5.3.7</ecNumber>
    </submittedName>
</protein>
<dbReference type="EC" id="3.5.3.7" evidence="5"/>
<feature type="binding site" evidence="3">
    <location>
        <position position="147"/>
    </location>
    <ligand>
        <name>Mn(2+)</name>
        <dbReference type="ChEBI" id="CHEBI:29035"/>
        <label>1</label>
    </ligand>
</feature>
<dbReference type="PANTHER" id="PTHR11358">
    <property type="entry name" value="ARGINASE/AGMATINASE"/>
    <property type="match status" value="1"/>
</dbReference>
<dbReference type="Pfam" id="PF00491">
    <property type="entry name" value="Arginase"/>
    <property type="match status" value="1"/>
</dbReference>
<dbReference type="GO" id="GO:0033389">
    <property type="term" value="P:putrescine biosynthetic process from arginine, via agmatine"/>
    <property type="evidence" value="ECO:0007669"/>
    <property type="project" value="TreeGrafter"/>
</dbReference>
<dbReference type="Proteomes" id="UP000242084">
    <property type="component" value="Chromosome 1"/>
</dbReference>
<gene>
    <name evidence="5" type="primary">gbh</name>
    <name evidence="5" type="ORF">SAMEA4384403_02150</name>
</gene>
<keyword evidence="1 3" id="KW-0479">Metal-binding</keyword>
<dbReference type="InterPro" id="IPR006035">
    <property type="entry name" value="Ureohydrolase"/>
</dbReference>
<dbReference type="EMBL" id="LT906462">
    <property type="protein sequence ID" value="SNV77713.1"/>
    <property type="molecule type" value="Genomic_DNA"/>
</dbReference>
<dbReference type="PIRSF" id="PIRSF036979">
    <property type="entry name" value="Arginase"/>
    <property type="match status" value="1"/>
</dbReference>
<accession>A0A240A434</accession>
<dbReference type="KEGG" id="sste:SAMEA4384403_2150"/>
<feature type="binding site" evidence="3">
    <location>
        <position position="120"/>
    </location>
    <ligand>
        <name>Mn(2+)</name>
        <dbReference type="ChEBI" id="CHEBI:29035"/>
        <label>1</label>
    </ligand>
</feature>
<evidence type="ECO:0000313" key="6">
    <source>
        <dbReference type="Proteomes" id="UP000242084"/>
    </source>
</evidence>
<dbReference type="GO" id="GO:0008783">
    <property type="term" value="F:agmatinase activity"/>
    <property type="evidence" value="ECO:0007669"/>
    <property type="project" value="TreeGrafter"/>
</dbReference>
<keyword evidence="6" id="KW-1185">Reference proteome</keyword>
<feature type="binding site" evidence="3">
    <location>
        <position position="143"/>
    </location>
    <ligand>
        <name>Mn(2+)</name>
        <dbReference type="ChEBI" id="CHEBI:29035"/>
        <label>1</label>
    </ligand>
</feature>
<keyword evidence="3" id="KW-0464">Manganese</keyword>
<feature type="binding site" evidence="3">
    <location>
        <position position="237"/>
    </location>
    <ligand>
        <name>Mn(2+)</name>
        <dbReference type="ChEBI" id="CHEBI:29035"/>
        <label>1</label>
    </ligand>
</feature>
<comment type="cofactor">
    <cofactor evidence="3">
        <name>Mn(2+)</name>
        <dbReference type="ChEBI" id="CHEBI:29035"/>
    </cofactor>
    <text evidence="3">Binds 2 manganese ions per subunit.</text>
</comment>
<evidence type="ECO:0000256" key="4">
    <source>
        <dbReference type="PROSITE-ProRule" id="PRU00742"/>
    </source>
</evidence>